<accession>A0A6G2DNZ7</accession>
<dbReference type="GO" id="GO:0006302">
    <property type="term" value="P:double-strand break repair"/>
    <property type="evidence" value="ECO:0007669"/>
    <property type="project" value="TreeGrafter"/>
</dbReference>
<dbReference type="Gene3D" id="3.40.50.300">
    <property type="entry name" value="P-loop containing nucleotide triphosphate hydrolases"/>
    <property type="match status" value="1"/>
</dbReference>
<dbReference type="EMBL" id="WNIB01000581">
    <property type="protein sequence ID" value="MTV91467.1"/>
    <property type="molecule type" value="Genomic_DNA"/>
</dbReference>
<proteinExistence type="predicted"/>
<dbReference type="SUPFAM" id="SSF52540">
    <property type="entry name" value="P-loop containing nucleoside triphosphate hydrolases"/>
    <property type="match status" value="1"/>
</dbReference>
<name>A0A6G2DNZ7_STREE</name>
<sequence>MKLTKVIINNFRSFGESQIIELNNQTVLIGNNSSGKTTVLQALSKLFSDKQNDRIIKKSDFHLPKGSRPGENTRNLFI</sequence>
<organism evidence="2 3">
    <name type="scientific">Streptococcus pneumoniae</name>
    <dbReference type="NCBI Taxonomy" id="1313"/>
    <lineage>
        <taxon>Bacteria</taxon>
        <taxon>Bacillati</taxon>
        <taxon>Bacillota</taxon>
        <taxon>Bacilli</taxon>
        <taxon>Lactobacillales</taxon>
        <taxon>Streptococcaceae</taxon>
        <taxon>Streptococcus</taxon>
    </lineage>
</organism>
<feature type="non-terminal residue" evidence="2">
    <location>
        <position position="78"/>
    </location>
</feature>
<dbReference type="AlphaFoldDB" id="A0A6G2DNZ7"/>
<dbReference type="InterPro" id="IPR041685">
    <property type="entry name" value="AAA_GajA/Old/RecF-like"/>
</dbReference>
<dbReference type="GO" id="GO:0000731">
    <property type="term" value="P:DNA synthesis involved in DNA repair"/>
    <property type="evidence" value="ECO:0007669"/>
    <property type="project" value="TreeGrafter"/>
</dbReference>
<evidence type="ECO:0000313" key="2">
    <source>
        <dbReference type="EMBL" id="MTV91467.1"/>
    </source>
</evidence>
<evidence type="ECO:0000313" key="3">
    <source>
        <dbReference type="Proteomes" id="UP000476212"/>
    </source>
</evidence>
<feature type="domain" description="Endonuclease GajA/Old nuclease/RecF-like AAA" evidence="1">
    <location>
        <begin position="1"/>
        <end position="59"/>
    </location>
</feature>
<reference evidence="2 3" key="1">
    <citation type="submission" date="2019-11" db="EMBL/GenBank/DDBJ databases">
        <title>Growth characteristics of pneumococcus vary with the chemical composition of the capsule and with environmental conditions.</title>
        <authorList>
            <person name="Tothpal A."/>
            <person name="Desobry K."/>
            <person name="Joshi S."/>
            <person name="Wyllie A.L."/>
            <person name="Weinberger D.M."/>
        </authorList>
    </citation>
    <scope>NUCLEOTIDE SEQUENCE [LARGE SCALE GENOMIC DNA]</scope>
    <source>
        <strain evidence="3">pnumococcus15C</strain>
    </source>
</reference>
<dbReference type="PANTHER" id="PTHR32182:SF22">
    <property type="entry name" value="ATP-DEPENDENT ENDONUCLEASE, OLD FAMILY-RELATED"/>
    <property type="match status" value="1"/>
</dbReference>
<evidence type="ECO:0000259" key="1">
    <source>
        <dbReference type="Pfam" id="PF13175"/>
    </source>
</evidence>
<comment type="caution">
    <text evidence="2">The sequence shown here is derived from an EMBL/GenBank/DDBJ whole genome shotgun (WGS) entry which is preliminary data.</text>
</comment>
<dbReference type="Proteomes" id="UP000476212">
    <property type="component" value="Unassembled WGS sequence"/>
</dbReference>
<dbReference type="PANTHER" id="PTHR32182">
    <property type="entry name" value="DNA REPLICATION AND REPAIR PROTEIN RECF"/>
    <property type="match status" value="1"/>
</dbReference>
<dbReference type="InterPro" id="IPR027417">
    <property type="entry name" value="P-loop_NTPase"/>
</dbReference>
<dbReference type="Pfam" id="PF13175">
    <property type="entry name" value="AAA_15"/>
    <property type="match status" value="1"/>
</dbReference>
<dbReference type="RefSeq" id="WP_050257333.1">
    <property type="nucleotide sequence ID" value="NZ_CPTY01000009.1"/>
</dbReference>
<gene>
    <name evidence="2" type="ORF">GM544_13765</name>
</gene>
<protein>
    <submittedName>
        <fullName evidence="2">AAA family ATPase</fullName>
    </submittedName>
</protein>